<name>A0ABY0F9L1_9NEIS</name>
<comment type="caution">
    <text evidence="2">The sequence shown here is derived from an EMBL/GenBank/DDBJ whole genome shotgun (WGS) entry which is preliminary data.</text>
</comment>
<gene>
    <name evidence="2" type="ORF">EBB06_14045</name>
</gene>
<accession>A0ABY0F9L1</accession>
<keyword evidence="3" id="KW-1185">Reference proteome</keyword>
<dbReference type="EMBL" id="REGR01000015">
    <property type="protein sequence ID" value="RXZ42164.1"/>
    <property type="molecule type" value="Genomic_DNA"/>
</dbReference>
<protein>
    <submittedName>
        <fullName evidence="2">Alpha/beta hydrolase</fullName>
    </submittedName>
</protein>
<dbReference type="Proteomes" id="UP000290682">
    <property type="component" value="Unassembled WGS sequence"/>
</dbReference>
<organism evidence="2 3">
    <name type="scientific">Crenobacter cavernae</name>
    <dbReference type="NCBI Taxonomy" id="2290923"/>
    <lineage>
        <taxon>Bacteria</taxon>
        <taxon>Pseudomonadati</taxon>
        <taxon>Pseudomonadota</taxon>
        <taxon>Betaproteobacteria</taxon>
        <taxon>Neisseriales</taxon>
        <taxon>Neisseriaceae</taxon>
        <taxon>Crenobacter</taxon>
    </lineage>
</organism>
<dbReference type="InterPro" id="IPR050228">
    <property type="entry name" value="Carboxylesterase_BioH"/>
</dbReference>
<evidence type="ECO:0000313" key="3">
    <source>
        <dbReference type="Proteomes" id="UP000290682"/>
    </source>
</evidence>
<keyword evidence="2" id="KW-0378">Hydrolase</keyword>
<feature type="domain" description="AB hydrolase-1" evidence="1">
    <location>
        <begin position="23"/>
        <end position="254"/>
    </location>
</feature>
<dbReference type="RefSeq" id="WP_129213777.1">
    <property type="nucleotide sequence ID" value="NZ_REGR01000015.1"/>
</dbReference>
<sequence length="273" mass="29180">MATPRLELLHEAPTTAARNAPPLLFVHGGFCNAHCWRPMMKKLAGAGFACYALSLEGHGGSDGRAYLPMIGIADYVNNLAAVGADFASPPVLIGHSMGGFVIQQYLARHPAAAVALLASVPPSGLAASSWRLTTRSPAMLMRLNLYQQGQYQPDLAELREMLFSPAASDRTIAEFARHAQPESQRAVLEMAFVPPLLQPRLPDVPALVLGATGDALISADDVAATARRLRSPAEMLPGIGHMMMLDAGWERVAARLLSWLDTLHPAKYVDAAA</sequence>
<dbReference type="Pfam" id="PF12697">
    <property type="entry name" value="Abhydrolase_6"/>
    <property type="match status" value="1"/>
</dbReference>
<dbReference type="InterPro" id="IPR000073">
    <property type="entry name" value="AB_hydrolase_1"/>
</dbReference>
<reference evidence="2 3" key="1">
    <citation type="submission" date="2018-10" db="EMBL/GenBank/DDBJ databases">
        <title>Draft genome of Fastidiocella sp. strain 375T, a bacterium isolated from a karstic cave dripping water.</title>
        <authorList>
            <person name="Coelho C."/>
            <person name="Verissimo A."/>
            <person name="Tiago I."/>
        </authorList>
    </citation>
    <scope>NUCLEOTIDE SEQUENCE [LARGE SCALE GENOMIC DNA]</scope>
    <source>
        <strain evidence="2 3">CAVE-375</strain>
    </source>
</reference>
<dbReference type="PANTHER" id="PTHR43194:SF2">
    <property type="entry name" value="PEROXISOMAL MEMBRANE PROTEIN LPX1"/>
    <property type="match status" value="1"/>
</dbReference>
<dbReference type="SUPFAM" id="SSF53474">
    <property type="entry name" value="alpha/beta-Hydrolases"/>
    <property type="match status" value="1"/>
</dbReference>
<evidence type="ECO:0000259" key="1">
    <source>
        <dbReference type="Pfam" id="PF12697"/>
    </source>
</evidence>
<dbReference type="Gene3D" id="3.40.50.1820">
    <property type="entry name" value="alpha/beta hydrolase"/>
    <property type="match status" value="1"/>
</dbReference>
<proteinExistence type="predicted"/>
<dbReference type="GO" id="GO:0016787">
    <property type="term" value="F:hydrolase activity"/>
    <property type="evidence" value="ECO:0007669"/>
    <property type="project" value="UniProtKB-KW"/>
</dbReference>
<dbReference type="PANTHER" id="PTHR43194">
    <property type="entry name" value="HYDROLASE ALPHA/BETA FOLD FAMILY"/>
    <property type="match status" value="1"/>
</dbReference>
<dbReference type="InterPro" id="IPR029058">
    <property type="entry name" value="AB_hydrolase_fold"/>
</dbReference>
<evidence type="ECO:0000313" key="2">
    <source>
        <dbReference type="EMBL" id="RXZ42164.1"/>
    </source>
</evidence>